<dbReference type="InterPro" id="IPR001387">
    <property type="entry name" value="Cro/C1-type_HTH"/>
</dbReference>
<evidence type="ECO:0000313" key="3">
    <source>
        <dbReference type="Proteomes" id="UP000240505"/>
    </source>
</evidence>
<dbReference type="CDD" id="cd00093">
    <property type="entry name" value="HTH_XRE"/>
    <property type="match status" value="1"/>
</dbReference>
<evidence type="ECO:0000259" key="1">
    <source>
        <dbReference type="PROSITE" id="PS50943"/>
    </source>
</evidence>
<dbReference type="AlphaFoldDB" id="A0A2R4C6A4"/>
<reference evidence="2 3" key="1">
    <citation type="submission" date="2018-03" db="EMBL/GenBank/DDBJ databases">
        <title>Massilia armeniaca sp. nov., isolated from desert soil.</title>
        <authorList>
            <person name="Huang H."/>
            <person name="Ren M."/>
        </authorList>
    </citation>
    <scope>NUCLEOTIDE SEQUENCE [LARGE SCALE GENOMIC DNA]</scope>
    <source>
        <strain evidence="2 3">ZMN-3</strain>
    </source>
</reference>
<dbReference type="KEGG" id="masz:C9I28_04975"/>
<accession>A0A2R4C6A4</accession>
<dbReference type="Pfam" id="PF01381">
    <property type="entry name" value="HTH_3"/>
    <property type="match status" value="1"/>
</dbReference>
<organism evidence="2 3">
    <name type="scientific">Pseudoduganella armeniaca</name>
    <dbReference type="NCBI Taxonomy" id="2072590"/>
    <lineage>
        <taxon>Bacteria</taxon>
        <taxon>Pseudomonadati</taxon>
        <taxon>Pseudomonadota</taxon>
        <taxon>Betaproteobacteria</taxon>
        <taxon>Burkholderiales</taxon>
        <taxon>Oxalobacteraceae</taxon>
        <taxon>Telluria group</taxon>
        <taxon>Pseudoduganella</taxon>
    </lineage>
</organism>
<dbReference type="Proteomes" id="UP000240505">
    <property type="component" value="Chromosome"/>
</dbReference>
<keyword evidence="3" id="KW-1185">Reference proteome</keyword>
<dbReference type="OrthoDB" id="9179825at2"/>
<dbReference type="PROSITE" id="PS50943">
    <property type="entry name" value="HTH_CROC1"/>
    <property type="match status" value="1"/>
</dbReference>
<feature type="domain" description="HTH cro/C1-type" evidence="1">
    <location>
        <begin position="7"/>
        <end position="61"/>
    </location>
</feature>
<proteinExistence type="predicted"/>
<dbReference type="EMBL" id="CP028324">
    <property type="protein sequence ID" value="AVR95146.1"/>
    <property type="molecule type" value="Genomic_DNA"/>
</dbReference>
<protein>
    <submittedName>
        <fullName evidence="2">Transcriptional regulator</fullName>
    </submittedName>
</protein>
<dbReference type="GO" id="GO:0003677">
    <property type="term" value="F:DNA binding"/>
    <property type="evidence" value="ECO:0007669"/>
    <property type="project" value="InterPro"/>
</dbReference>
<sequence length="318" mass="35728">MIQESLIQLALKALSCNQKELAARLNVSPAQISKWKNGEYMSLDMQKRIRTIIGLGEIDANFVLMAGSVDNAAKWRKLIAFLSERVQFDNDTGYDIEPLNDDIDLLCWKIFDTLKNIGIPIPATPPLADIDMDGVDADDSDRIDEAINNDFYANLIENLLSAFIDVYGFYAAFIADLLWAEELDIFETAAEDIDAHLMHLSATKIEVPRGYETSFSQFCWETKKNYRKWLNIVKSRAIRAGVPLRAELLDLINLNAGALGAKAEVESLGLNSSNLHPDIYMNEILAGIRIIHQVLPLIMKKLGIDEEFKLDTSALYNN</sequence>
<name>A0A2R4C6A4_9BURK</name>
<evidence type="ECO:0000313" key="2">
    <source>
        <dbReference type="EMBL" id="AVR95146.1"/>
    </source>
</evidence>
<dbReference type="InterPro" id="IPR010982">
    <property type="entry name" value="Lambda_DNA-bd_dom_sf"/>
</dbReference>
<dbReference type="RefSeq" id="WP_107140497.1">
    <property type="nucleotide sequence ID" value="NZ_CP028324.1"/>
</dbReference>
<dbReference type="Gene3D" id="1.10.260.40">
    <property type="entry name" value="lambda repressor-like DNA-binding domains"/>
    <property type="match status" value="1"/>
</dbReference>
<dbReference type="SUPFAM" id="SSF47413">
    <property type="entry name" value="lambda repressor-like DNA-binding domains"/>
    <property type="match status" value="1"/>
</dbReference>
<gene>
    <name evidence="2" type="ORF">C9I28_04975</name>
</gene>